<sequence length="781" mass="80659">MNLIGLRPKILVLSVLVITAGFFIVISDVNAEQCGNRLLLGYADVFWGNPPPTDYYQPTPRPYSNINVGPGDTVRLSLEGEFPENPVGPPDCYGQAVEFDIYRDGSSTPIRRVAGALTVGSSIIPGNLGSYQWYVSWAHDLSNGDYRFRLVKLGGDPLNSALSTNLLVVTGAGAPPINLGNWWCENEGSGWAGIWIRRSSTNIFDAFWVRSGQSDVTATLTMTVNGSNVFIERRNSSDGNDCDYTGSSPDSINVSGTYGPCTRNAGGSWDAVINGSCYTPPTVNIDCNGSDPCIIPYNSSATINWTSTGSARSCSVSPSGWTGLSGSQSTSNLVASTTYTVNCSSFTLSVSDSVTVNVGLPSLFVNLSANPNSGQAPLGVDLTAGVSGSAVGTANYSFWWNCSDTTTSVSAAEAVCGTLPAPSPGSCAFNSSGAKCNASSLLTISQNHIYAPVGAYQAKVIAERGTAFPAQAQVSINVTNPLPVADIQCNSANSCSIVYGSSAILNWTSSNTIGCSVAPGGWTGISNSGQSTGNLTATTTYTLNCTGPGGSVSDFVTVSVGLPPSPTATINCNGVNPCNIAYNSPAAINWSSSNTTSCTVSPGNWTGTSGSQSTGGLTSTTVYILNCTGPGGSASASTTVNVGAPPPPPDSDGDGVPDNVDQCPGTLPGTPVDSIGCPIPPPPAPQSNPFTGISIPNPFSAKIDTFDDLLNAVINFFYFIAGPIVVIMIIVSGLMFLFGRGQPEKVNTAKRVLLWAVVGLVVILIGQGFVKLLESIIALGN</sequence>
<gene>
    <name evidence="3" type="ORF">A2650_03980</name>
</gene>
<evidence type="ECO:0000256" key="2">
    <source>
        <dbReference type="SAM" id="Phobius"/>
    </source>
</evidence>
<dbReference type="SUPFAM" id="SSF103647">
    <property type="entry name" value="TSP type-3 repeat"/>
    <property type="match status" value="1"/>
</dbReference>
<dbReference type="InterPro" id="IPR028974">
    <property type="entry name" value="TSP_type-3_rpt"/>
</dbReference>
<proteinExistence type="predicted"/>
<evidence type="ECO:0000313" key="4">
    <source>
        <dbReference type="Proteomes" id="UP000177117"/>
    </source>
</evidence>
<reference evidence="3 4" key="1">
    <citation type="journal article" date="2016" name="Nat. Commun.">
        <title>Thousands of microbial genomes shed light on interconnected biogeochemical processes in an aquifer system.</title>
        <authorList>
            <person name="Anantharaman K."/>
            <person name="Brown C.T."/>
            <person name="Hug L.A."/>
            <person name="Sharon I."/>
            <person name="Castelle C.J."/>
            <person name="Probst A.J."/>
            <person name="Thomas B.C."/>
            <person name="Singh A."/>
            <person name="Wilkins M.J."/>
            <person name="Karaoz U."/>
            <person name="Brodie E.L."/>
            <person name="Williams K.H."/>
            <person name="Hubbard S.S."/>
            <person name="Banfield J.F."/>
        </authorList>
    </citation>
    <scope>NUCLEOTIDE SEQUENCE [LARGE SCALE GENOMIC DNA]</scope>
</reference>
<evidence type="ECO:0000313" key="3">
    <source>
        <dbReference type="EMBL" id="OGN01500.1"/>
    </source>
</evidence>
<feature type="transmembrane region" description="Helical" evidence="2">
    <location>
        <begin position="716"/>
        <end position="740"/>
    </location>
</feature>
<dbReference type="InterPro" id="IPR043993">
    <property type="entry name" value="T4SS_pilin"/>
</dbReference>
<dbReference type="Proteomes" id="UP000177117">
    <property type="component" value="Unassembled WGS sequence"/>
</dbReference>
<dbReference type="GO" id="GO:0005509">
    <property type="term" value="F:calcium ion binding"/>
    <property type="evidence" value="ECO:0007669"/>
    <property type="project" value="InterPro"/>
</dbReference>
<protein>
    <submittedName>
        <fullName evidence="3">Uncharacterized protein</fullName>
    </submittedName>
</protein>
<name>A0A1F8EMD1_9BACT</name>
<organism evidence="3 4">
    <name type="scientific">Candidatus Yanofskybacteria bacterium RIFCSPHIGHO2_01_FULL_41_53</name>
    <dbReference type="NCBI Taxonomy" id="1802663"/>
    <lineage>
        <taxon>Bacteria</taxon>
        <taxon>Candidatus Yanofskyibacteriota</taxon>
    </lineage>
</organism>
<evidence type="ECO:0000256" key="1">
    <source>
        <dbReference type="SAM" id="MobiDB-lite"/>
    </source>
</evidence>
<keyword evidence="2" id="KW-0812">Transmembrane</keyword>
<keyword evidence="2" id="KW-0472">Membrane</keyword>
<dbReference type="AlphaFoldDB" id="A0A1F8EMD1"/>
<accession>A0A1F8EMD1</accession>
<comment type="caution">
    <text evidence="3">The sequence shown here is derived from an EMBL/GenBank/DDBJ whole genome shotgun (WGS) entry which is preliminary data.</text>
</comment>
<keyword evidence="2" id="KW-1133">Transmembrane helix</keyword>
<dbReference type="EMBL" id="MGJD01000005">
    <property type="protein sequence ID" value="OGN01500.1"/>
    <property type="molecule type" value="Genomic_DNA"/>
</dbReference>
<feature type="transmembrane region" description="Helical" evidence="2">
    <location>
        <begin position="752"/>
        <end position="770"/>
    </location>
</feature>
<feature type="region of interest" description="Disordered" evidence="1">
    <location>
        <begin position="635"/>
        <end position="658"/>
    </location>
</feature>
<dbReference type="Pfam" id="PF18895">
    <property type="entry name" value="T4SS_pilin"/>
    <property type="match status" value="1"/>
</dbReference>